<evidence type="ECO:0000313" key="3">
    <source>
        <dbReference type="Proteomes" id="UP000186136"/>
    </source>
</evidence>
<organism evidence="2 3">
    <name type="scientific">Pichia membranifaciens</name>
    <dbReference type="NCBI Taxonomy" id="4926"/>
    <lineage>
        <taxon>Eukaryota</taxon>
        <taxon>Fungi</taxon>
        <taxon>Dikarya</taxon>
        <taxon>Ascomycota</taxon>
        <taxon>Saccharomycotina</taxon>
        <taxon>Pichiomycetes</taxon>
        <taxon>Pichiales</taxon>
        <taxon>Pichiaceae</taxon>
        <taxon>Pichia</taxon>
    </lineage>
</organism>
<keyword evidence="3" id="KW-1185">Reference proteome</keyword>
<dbReference type="AlphaFoldDB" id="A0A1Q2YAX2"/>
<feature type="region of interest" description="Disordered" evidence="1">
    <location>
        <begin position="17"/>
        <end position="47"/>
    </location>
</feature>
<evidence type="ECO:0000313" key="2">
    <source>
        <dbReference type="EMBL" id="GAV26618.1"/>
    </source>
</evidence>
<comment type="caution">
    <text evidence="2">The sequence shown here is derived from an EMBL/GenBank/DDBJ whole genome shotgun (WGS) entry which is preliminary data.</text>
</comment>
<evidence type="ECO:0000256" key="1">
    <source>
        <dbReference type="SAM" id="MobiDB-lite"/>
    </source>
</evidence>
<name>A0A1Q2YAX2_9ASCO</name>
<protein>
    <submittedName>
        <fullName evidence="2">Uncharacterized protein</fullName>
    </submittedName>
</protein>
<dbReference type="Proteomes" id="UP000186136">
    <property type="component" value="Unassembled WGS sequence"/>
</dbReference>
<sequence>MFMQVNQQFKELAKMTGDEAHGNLDQKSPFPAEVGVDDTGKHPATGGACVEKDVDVALVQASFSGWHQVRDGDRRKSEEAASADTGDHSANNQVGEVITHPAQETAEEEAHGAEENDRLSAKHVGDFAKQGLERSTR</sequence>
<feature type="compositionally biased region" description="Basic and acidic residues" evidence="1">
    <location>
        <begin position="108"/>
        <end position="137"/>
    </location>
</feature>
<gene>
    <name evidence="2" type="ORF">PMKS-000072</name>
</gene>
<dbReference type="EMBL" id="BDGI01000001">
    <property type="protein sequence ID" value="GAV26618.1"/>
    <property type="molecule type" value="Genomic_DNA"/>
</dbReference>
<reference evidence="2 3" key="1">
    <citation type="submission" date="2016-08" db="EMBL/GenBank/DDBJ databases">
        <title>Whole genome shotgun sequence of Pichia membranifaciens KS47-1.</title>
        <authorList>
            <person name="Konishi M."/>
            <person name="Ishida M."/>
            <person name="Arakawa T."/>
            <person name="Kato Y."/>
            <person name="Horiuchi J."/>
        </authorList>
    </citation>
    <scope>NUCLEOTIDE SEQUENCE [LARGE SCALE GENOMIC DNA]</scope>
    <source>
        <strain evidence="2 3">KS47-1</strain>
    </source>
</reference>
<feature type="compositionally biased region" description="Basic and acidic residues" evidence="1">
    <location>
        <begin position="68"/>
        <end position="79"/>
    </location>
</feature>
<feature type="region of interest" description="Disordered" evidence="1">
    <location>
        <begin position="65"/>
        <end position="137"/>
    </location>
</feature>
<proteinExistence type="predicted"/>
<accession>A0A1Q2YAX2</accession>